<feature type="region of interest" description="Disordered" evidence="1">
    <location>
        <begin position="98"/>
        <end position="118"/>
    </location>
</feature>
<keyword evidence="2" id="KW-0812">Transmembrane</keyword>
<name>J3A5A5_9EURY</name>
<comment type="caution">
    <text evidence="3">The sequence shown here is derived from an EMBL/GenBank/DDBJ whole genome shotgun (WGS) entry which is preliminary data.</text>
</comment>
<gene>
    <name evidence="3" type="ORF">HSB1_12410</name>
</gene>
<dbReference type="AlphaFoldDB" id="J3A5A5"/>
<dbReference type="eggNOG" id="arCOG05166">
    <property type="taxonomic scope" value="Archaea"/>
</dbReference>
<keyword evidence="2" id="KW-1133">Transmembrane helix</keyword>
<evidence type="ECO:0000313" key="3">
    <source>
        <dbReference type="EMBL" id="EJN60638.1"/>
    </source>
</evidence>
<evidence type="ECO:0000256" key="1">
    <source>
        <dbReference type="SAM" id="MobiDB-lite"/>
    </source>
</evidence>
<keyword evidence="2" id="KW-0472">Membrane</keyword>
<dbReference type="EMBL" id="ALJD01000003">
    <property type="protein sequence ID" value="EJN60638.1"/>
    <property type="molecule type" value="Genomic_DNA"/>
</dbReference>
<dbReference type="Proteomes" id="UP000007813">
    <property type="component" value="Unassembled WGS sequence"/>
</dbReference>
<dbReference type="RefSeq" id="WP_009366356.1">
    <property type="nucleotide sequence ID" value="NZ_ALJD01000003.1"/>
</dbReference>
<reference evidence="3 4" key="1">
    <citation type="journal article" date="2012" name="J. Bacteriol.">
        <title>Draft Genome Sequence of the Extremely Halophilic Archaeon Halogranum salarium B-1T.</title>
        <authorList>
            <person name="Kim K.K."/>
            <person name="Lee K.C."/>
            <person name="Lee J.S."/>
        </authorList>
    </citation>
    <scope>NUCLEOTIDE SEQUENCE [LARGE SCALE GENOMIC DNA]</scope>
    <source>
        <strain evidence="3 4">B-1</strain>
    </source>
</reference>
<accession>J3A5A5</accession>
<evidence type="ECO:0000313" key="4">
    <source>
        <dbReference type="Proteomes" id="UP000007813"/>
    </source>
</evidence>
<proteinExistence type="predicted"/>
<dbReference type="InterPro" id="IPR055709">
    <property type="entry name" value="DUF7285"/>
</dbReference>
<feature type="transmembrane region" description="Helical" evidence="2">
    <location>
        <begin position="21"/>
        <end position="41"/>
    </location>
</feature>
<sequence>MSSSSTCDQIRDGESRAQTDPLVALVALFAVSVGVSLYAGVLDDVSRAVGVDRDVATPTLERVHDVATSAGVFDPSERHAALTAGPDGYDLNLTVRTDGSERRPSRTWHAGPSVPDAPSRATIDGAERVVSVRVVPGEIVPGQLRVVVWS</sequence>
<evidence type="ECO:0000256" key="2">
    <source>
        <dbReference type="SAM" id="Phobius"/>
    </source>
</evidence>
<dbReference type="OrthoDB" id="308110at2157"/>
<dbReference type="Pfam" id="PF23956">
    <property type="entry name" value="DUF7285"/>
    <property type="match status" value="1"/>
</dbReference>
<protein>
    <submittedName>
        <fullName evidence="3">Uncharacterized protein</fullName>
    </submittedName>
</protein>
<organism evidence="3 4">
    <name type="scientific">Halogranum salarium B-1</name>
    <dbReference type="NCBI Taxonomy" id="1210908"/>
    <lineage>
        <taxon>Archaea</taxon>
        <taxon>Methanobacteriati</taxon>
        <taxon>Methanobacteriota</taxon>
        <taxon>Stenosarchaea group</taxon>
        <taxon>Halobacteria</taxon>
        <taxon>Halobacteriales</taxon>
        <taxon>Haloferacaceae</taxon>
    </lineage>
</organism>